<dbReference type="Proteomes" id="UP000033622">
    <property type="component" value="Unassembled WGS sequence"/>
</dbReference>
<protein>
    <submittedName>
        <fullName evidence="1">Uncharacterized protein</fullName>
    </submittedName>
</protein>
<dbReference type="AlphaFoldDB" id="A0A0F3PZZ1"/>
<gene>
    <name evidence="1" type="ORF">APHWI1_0405</name>
</gene>
<evidence type="ECO:0000313" key="2">
    <source>
        <dbReference type="Proteomes" id="UP000033622"/>
    </source>
</evidence>
<sequence length="51" mass="5942">MEVLETLQEKTALLFYQSLQSFLVKNHSQRQYAASYGLMTSVIKIYEKKAL</sequence>
<proteinExistence type="predicted"/>
<reference evidence="1 2" key="1">
    <citation type="submission" date="2015-01" db="EMBL/GenBank/DDBJ databases">
        <title>Genome Sequencing of Rickettsiales.</title>
        <authorList>
            <person name="Daugherty S.C."/>
            <person name="Su Q."/>
            <person name="Abolude K."/>
            <person name="Beier-Sexton M."/>
            <person name="Carlyon J.A."/>
            <person name="Carter R."/>
            <person name="Day N.P."/>
            <person name="Dumler S.J."/>
            <person name="Dyachenko V."/>
            <person name="Godinez A."/>
            <person name="Kurtti T.J."/>
            <person name="Lichay M."/>
            <person name="Mullins K.E."/>
            <person name="Ott S."/>
            <person name="Pappas-Brown V."/>
            <person name="Paris D.H."/>
            <person name="Patel P."/>
            <person name="Richards A.L."/>
            <person name="Sadzewicz L."/>
            <person name="Sears K."/>
            <person name="Seidman D."/>
            <person name="Sengamalay N."/>
            <person name="Stenos J."/>
            <person name="Tallon L.J."/>
            <person name="Vincent G."/>
            <person name="Fraser C.M."/>
            <person name="Munderloh U."/>
            <person name="Dunning-Hotopp J.C."/>
        </authorList>
    </citation>
    <scope>NUCLEOTIDE SEQUENCE [LARGE SCALE GENOMIC DNA]</scope>
    <source>
        <strain evidence="1 2">ApWI1</strain>
    </source>
</reference>
<name>A0A0F3PZZ1_ANAPH</name>
<accession>A0A0F3PZZ1</accession>
<comment type="caution">
    <text evidence="1">The sequence shown here is derived from an EMBL/GenBank/DDBJ whole genome shotgun (WGS) entry which is preliminary data.</text>
</comment>
<dbReference type="EMBL" id="LAOF01000001">
    <property type="protein sequence ID" value="KJV85461.1"/>
    <property type="molecule type" value="Genomic_DNA"/>
</dbReference>
<evidence type="ECO:0000313" key="1">
    <source>
        <dbReference type="EMBL" id="KJV85461.1"/>
    </source>
</evidence>
<organism evidence="1 2">
    <name type="scientific">Anaplasma phagocytophilum str. ApWI1</name>
    <dbReference type="NCBI Taxonomy" id="1359155"/>
    <lineage>
        <taxon>Bacteria</taxon>
        <taxon>Pseudomonadati</taxon>
        <taxon>Pseudomonadota</taxon>
        <taxon>Alphaproteobacteria</taxon>
        <taxon>Rickettsiales</taxon>
        <taxon>Anaplasmataceae</taxon>
        <taxon>Anaplasma</taxon>
        <taxon>phagocytophilum group</taxon>
    </lineage>
</organism>